<dbReference type="Pfam" id="PF13287">
    <property type="entry name" value="Fn3_assoc"/>
    <property type="match status" value="1"/>
</dbReference>
<sequence length="629" mass="71319">MKKIQFWGILFVLGMFGLQAQTDSLLVKPYLQYATQNSIHVLWETTAPASTLVEYGEAQLDAVAPNLSLKATLAGNRLLHEVPIDNLKPATKYVYRVTTVFEGGKKIVSPVYTFGTAVNDEDAYFFAFIGDSQRNSRTPKAWQRIAQRIWGDRPNFIVHAGDLVDSGNKKTDWTEHFFPYGHVAMSRFPMYTVLGNHEEDAQLYYDYFVNPEPEYYYTFKYGNAQFFMVDTNRDVREGSEQFNWLERELANSTATWKFVVHHHPPYSSEENDHGDTAIGASSFGTDEGRNLVPLYEAYGVDFCLYGHTHVYERSWPLKNNAVDTKNGVIYINSGGAGGGLEDFDPTRSWFTQELETGHHYTTFAIFDNQLLFKAISDQGRLFDTFQLQKDSHNASAQVVQPVPARIRSEAYVFEKSTQVSLEPFRPNDAVYYTLDGSEPTQSATRYTKPFTLKGSAELKSRSYTPDGKASRMVSKSFERMAAIPASKVAGLQKGLRYKSYEGEWNELPDFNSLKPVGKGVVKTASDQAFPHRDDNFGVLMEGYLNIPETGTYTFYTYSDDGSQLFINDRLVVDNDGAHGKMEQSGTVILKKGYHKIKIGYFDMRRGHTLSAGFLENRLRVPFHPGQLWH</sequence>
<dbReference type="SUPFAM" id="SSF49363">
    <property type="entry name" value="Purple acid phosphatase, N-terminal domain"/>
    <property type="match status" value="1"/>
</dbReference>
<evidence type="ECO:0000259" key="2">
    <source>
        <dbReference type="PROSITE" id="PS51820"/>
    </source>
</evidence>
<dbReference type="PROSITE" id="PS51820">
    <property type="entry name" value="PA14"/>
    <property type="match status" value="1"/>
</dbReference>
<dbReference type="InterPro" id="IPR026876">
    <property type="entry name" value="Fn3_assoc_repeat"/>
</dbReference>
<dbReference type="Pfam" id="PF16656">
    <property type="entry name" value="Pur_ac_phosph_N"/>
    <property type="match status" value="1"/>
</dbReference>
<evidence type="ECO:0000313" key="3">
    <source>
        <dbReference type="EMBL" id="PCE66189.1"/>
    </source>
</evidence>
<evidence type="ECO:0000256" key="1">
    <source>
        <dbReference type="ARBA" id="ARBA00022729"/>
    </source>
</evidence>
<gene>
    <name evidence="3" type="ORF">B7P33_02510</name>
</gene>
<name>A0A2A4GB53_9FLAO</name>
<reference evidence="3 4" key="1">
    <citation type="submission" date="2017-04" db="EMBL/GenBank/DDBJ databases">
        <title>A new member of the family Flavobacteriaceae isolated from ascidians.</title>
        <authorList>
            <person name="Chen L."/>
        </authorList>
    </citation>
    <scope>NUCLEOTIDE SEQUENCE [LARGE SCALE GENOMIC DNA]</scope>
    <source>
        <strain evidence="3 4">HQA918</strain>
    </source>
</reference>
<dbReference type="AlphaFoldDB" id="A0A2A4GB53"/>
<proteinExistence type="predicted"/>
<comment type="caution">
    <text evidence="3">The sequence shown here is derived from an EMBL/GenBank/DDBJ whole genome shotgun (WGS) entry which is preliminary data.</text>
</comment>
<accession>A0A2A4GB53</accession>
<protein>
    <submittedName>
        <fullName evidence="3">Metallophosphoesterase</fullName>
    </submittedName>
</protein>
<evidence type="ECO:0000313" key="4">
    <source>
        <dbReference type="Proteomes" id="UP000219559"/>
    </source>
</evidence>
<dbReference type="EMBL" id="NBWU01000001">
    <property type="protein sequence ID" value="PCE66189.1"/>
    <property type="molecule type" value="Genomic_DNA"/>
</dbReference>
<dbReference type="InterPro" id="IPR004843">
    <property type="entry name" value="Calcineurin-like_PHP"/>
</dbReference>
<dbReference type="Pfam" id="PF00149">
    <property type="entry name" value="Metallophos"/>
    <property type="match status" value="1"/>
</dbReference>
<dbReference type="Pfam" id="PF07691">
    <property type="entry name" value="PA14"/>
    <property type="match status" value="1"/>
</dbReference>
<keyword evidence="1" id="KW-0732">Signal</keyword>
<dbReference type="Gene3D" id="3.60.21.10">
    <property type="match status" value="1"/>
</dbReference>
<keyword evidence="4" id="KW-1185">Reference proteome</keyword>
<dbReference type="SUPFAM" id="SSF56300">
    <property type="entry name" value="Metallo-dependent phosphatases"/>
    <property type="match status" value="1"/>
</dbReference>
<dbReference type="GO" id="GO:0046872">
    <property type="term" value="F:metal ion binding"/>
    <property type="evidence" value="ECO:0007669"/>
    <property type="project" value="InterPro"/>
</dbReference>
<organism evidence="3 4">
    <name type="scientific">Sediminicola luteus</name>
    <dbReference type="NCBI Taxonomy" id="319238"/>
    <lineage>
        <taxon>Bacteria</taxon>
        <taxon>Pseudomonadati</taxon>
        <taxon>Bacteroidota</taxon>
        <taxon>Flavobacteriia</taxon>
        <taxon>Flavobacteriales</taxon>
        <taxon>Flavobacteriaceae</taxon>
        <taxon>Sediminicola</taxon>
    </lineage>
</organism>
<dbReference type="InterPro" id="IPR037524">
    <property type="entry name" value="PA14/GLEYA"/>
</dbReference>
<dbReference type="PANTHER" id="PTHR45867:SF3">
    <property type="entry name" value="ACID PHOSPHATASE TYPE 7"/>
    <property type="match status" value="1"/>
</dbReference>
<feature type="domain" description="PA14" evidence="2">
    <location>
        <begin position="490"/>
        <end position="629"/>
    </location>
</feature>
<dbReference type="InterPro" id="IPR029052">
    <property type="entry name" value="Metallo-depent_PP-like"/>
</dbReference>
<dbReference type="Proteomes" id="UP000219559">
    <property type="component" value="Unassembled WGS sequence"/>
</dbReference>
<dbReference type="InterPro" id="IPR008963">
    <property type="entry name" value="Purple_acid_Pase-like_N"/>
</dbReference>
<dbReference type="RefSeq" id="WP_097441711.1">
    <property type="nucleotide sequence ID" value="NZ_NBWU01000001.1"/>
</dbReference>
<dbReference type="InterPro" id="IPR015914">
    <property type="entry name" value="PAPs_N"/>
</dbReference>
<dbReference type="Gene3D" id="3.90.182.10">
    <property type="entry name" value="Toxin - Anthrax Protective Antigen,domain 1"/>
    <property type="match status" value="1"/>
</dbReference>
<dbReference type="PANTHER" id="PTHR45867">
    <property type="entry name" value="PURPLE ACID PHOSPHATASE"/>
    <property type="match status" value="1"/>
</dbReference>
<dbReference type="InterPro" id="IPR011658">
    <property type="entry name" value="PA14_dom"/>
</dbReference>
<dbReference type="OrthoDB" id="9816081at2"/>
<dbReference type="Gene3D" id="2.60.40.380">
    <property type="entry name" value="Purple acid phosphatase-like, N-terminal"/>
    <property type="match status" value="1"/>
</dbReference>
<dbReference type="SUPFAM" id="SSF56988">
    <property type="entry name" value="Anthrax protective antigen"/>
    <property type="match status" value="1"/>
</dbReference>
<dbReference type="SMART" id="SM00758">
    <property type="entry name" value="PA14"/>
    <property type="match status" value="1"/>
</dbReference>
<dbReference type="GO" id="GO:0003993">
    <property type="term" value="F:acid phosphatase activity"/>
    <property type="evidence" value="ECO:0007669"/>
    <property type="project" value="InterPro"/>
</dbReference>